<dbReference type="InterPro" id="IPR011006">
    <property type="entry name" value="CheY-like_superfamily"/>
</dbReference>
<dbReference type="GO" id="GO:0016791">
    <property type="term" value="F:phosphatase activity"/>
    <property type="evidence" value="ECO:0007669"/>
    <property type="project" value="TreeGrafter"/>
</dbReference>
<dbReference type="GO" id="GO:0000160">
    <property type="term" value="P:phosphorelay signal transduction system"/>
    <property type="evidence" value="ECO:0007669"/>
    <property type="project" value="InterPro"/>
</dbReference>
<gene>
    <name evidence="5" type="ORF">EDD29_1600</name>
</gene>
<keyword evidence="1" id="KW-0378">Hydrolase</keyword>
<evidence type="ECO:0000256" key="2">
    <source>
        <dbReference type="PROSITE-ProRule" id="PRU00169"/>
    </source>
</evidence>
<dbReference type="Pfam" id="PF00072">
    <property type="entry name" value="Response_reg"/>
    <property type="match status" value="1"/>
</dbReference>
<feature type="region of interest" description="Disordered" evidence="3">
    <location>
        <begin position="1"/>
        <end position="27"/>
    </location>
</feature>
<dbReference type="Gene3D" id="3.40.50.2300">
    <property type="match status" value="1"/>
</dbReference>
<evidence type="ECO:0000256" key="1">
    <source>
        <dbReference type="ARBA" id="ARBA00022801"/>
    </source>
</evidence>
<protein>
    <submittedName>
        <fullName evidence="5">Serine phosphatase RsbU (Regulator of sigma subunit)</fullName>
    </submittedName>
</protein>
<accession>A0A3N1CTS8</accession>
<reference evidence="5 6" key="1">
    <citation type="submission" date="2018-11" db="EMBL/GenBank/DDBJ databases">
        <title>Sequencing the genomes of 1000 actinobacteria strains.</title>
        <authorList>
            <person name="Klenk H.-P."/>
        </authorList>
    </citation>
    <scope>NUCLEOTIDE SEQUENCE [LARGE SCALE GENOMIC DNA]</scope>
    <source>
        <strain evidence="5 6">DSM 44254</strain>
    </source>
</reference>
<evidence type="ECO:0000259" key="4">
    <source>
        <dbReference type="PROSITE" id="PS50110"/>
    </source>
</evidence>
<dbReference type="InterPro" id="IPR001932">
    <property type="entry name" value="PPM-type_phosphatase-like_dom"/>
</dbReference>
<dbReference type="Proteomes" id="UP000272400">
    <property type="component" value="Unassembled WGS sequence"/>
</dbReference>
<proteinExistence type="predicted"/>
<dbReference type="EMBL" id="RJKE01000001">
    <property type="protein sequence ID" value="ROO84088.1"/>
    <property type="molecule type" value="Genomic_DNA"/>
</dbReference>
<comment type="caution">
    <text evidence="5">The sequence shown here is derived from an EMBL/GenBank/DDBJ whole genome shotgun (WGS) entry which is preliminary data.</text>
</comment>
<feature type="modified residue" description="4-aspartylphosphate" evidence="2">
    <location>
        <position position="89"/>
    </location>
</feature>
<evidence type="ECO:0000313" key="6">
    <source>
        <dbReference type="Proteomes" id="UP000272400"/>
    </source>
</evidence>
<feature type="domain" description="Response regulatory" evidence="4">
    <location>
        <begin position="37"/>
        <end position="154"/>
    </location>
</feature>
<keyword evidence="6" id="KW-1185">Reference proteome</keyword>
<dbReference type="PROSITE" id="PS50110">
    <property type="entry name" value="RESPONSE_REGULATORY"/>
    <property type="match status" value="1"/>
</dbReference>
<dbReference type="PANTHER" id="PTHR43156">
    <property type="entry name" value="STAGE II SPORULATION PROTEIN E-RELATED"/>
    <property type="match status" value="1"/>
</dbReference>
<dbReference type="InterPro" id="IPR052016">
    <property type="entry name" value="Bact_Sigma-Reg"/>
</dbReference>
<keyword evidence="2" id="KW-0597">Phosphoprotein</keyword>
<dbReference type="AlphaFoldDB" id="A0A3N1CTS8"/>
<evidence type="ECO:0000256" key="3">
    <source>
        <dbReference type="SAM" id="MobiDB-lite"/>
    </source>
</evidence>
<sequence>MGLEEGRPMSPEHGSVSVGAPRSEAVPDLLEPAGSVDVLLVEDDPGDAVLVEGLLEESGLDARLTWVRSLAEARERLAKPDEPDCVLLDLHLGDAQGVSAVARLLEVAPGAAVVVLTGLSEARAGLAAVAAGAQDYVAKGQVDPDGLGRIIRYAVQRRQVQRAAAQLQAQRIRAEENSRLERGLLPRPLVTDPLVEVVSRYRPGRAYSLLGGDFFDVVEADDGVHAIIGDVSGHGPAEAALGVCLRVAWRSLILSGVRGTRLLGLLEELLDAERAELETFVTATTVTLPAGESAARVARAGHHGLLLHAPGKVTWYEPEGGLALGMVPGLETWTEHTVPLDDRTGVALFTDGLFEGRVSDEGHRLDISGLLDLARTHAGLESAAFVDALIAGGEEASAPYGGLADDVAVLYLRRSPS</sequence>
<dbReference type="SUPFAM" id="SSF52172">
    <property type="entry name" value="CheY-like"/>
    <property type="match status" value="1"/>
</dbReference>
<dbReference type="SMART" id="SM00331">
    <property type="entry name" value="PP2C_SIG"/>
    <property type="match status" value="1"/>
</dbReference>
<name>A0A3N1CTS8_9ACTN</name>
<evidence type="ECO:0000313" key="5">
    <source>
        <dbReference type="EMBL" id="ROO84088.1"/>
    </source>
</evidence>
<dbReference type="Gene3D" id="3.60.40.10">
    <property type="entry name" value="PPM-type phosphatase domain"/>
    <property type="match status" value="1"/>
</dbReference>
<dbReference type="Pfam" id="PF07228">
    <property type="entry name" value="SpoIIE"/>
    <property type="match status" value="1"/>
</dbReference>
<dbReference type="PANTHER" id="PTHR43156:SF2">
    <property type="entry name" value="STAGE II SPORULATION PROTEIN E"/>
    <property type="match status" value="1"/>
</dbReference>
<dbReference type="SMART" id="SM00448">
    <property type="entry name" value="REC"/>
    <property type="match status" value="1"/>
</dbReference>
<dbReference type="InterPro" id="IPR001789">
    <property type="entry name" value="Sig_transdc_resp-reg_receiver"/>
</dbReference>
<dbReference type="CDD" id="cd00156">
    <property type="entry name" value="REC"/>
    <property type="match status" value="1"/>
</dbReference>
<dbReference type="InterPro" id="IPR036457">
    <property type="entry name" value="PPM-type-like_dom_sf"/>
</dbReference>
<organism evidence="5 6">
    <name type="scientific">Actinocorallia herbida</name>
    <dbReference type="NCBI Taxonomy" id="58109"/>
    <lineage>
        <taxon>Bacteria</taxon>
        <taxon>Bacillati</taxon>
        <taxon>Actinomycetota</taxon>
        <taxon>Actinomycetes</taxon>
        <taxon>Streptosporangiales</taxon>
        <taxon>Thermomonosporaceae</taxon>
        <taxon>Actinocorallia</taxon>
    </lineage>
</organism>